<dbReference type="PANTHER" id="PTHR23172:SF19">
    <property type="entry name" value="J DOMAIN-CONTAINING PROTEIN"/>
    <property type="match status" value="1"/>
</dbReference>
<proteinExistence type="predicted"/>
<keyword evidence="1" id="KW-0802">TPR repeat</keyword>
<dbReference type="Gene3D" id="1.10.8.10">
    <property type="entry name" value="DNA helicase RuvA subunit, C-terminal domain"/>
    <property type="match status" value="1"/>
</dbReference>
<dbReference type="GO" id="GO:0072318">
    <property type="term" value="P:clathrin coat disassembly"/>
    <property type="evidence" value="ECO:0007669"/>
    <property type="project" value="TreeGrafter"/>
</dbReference>
<dbReference type="InterPro" id="IPR019734">
    <property type="entry name" value="TPR_rpt"/>
</dbReference>
<dbReference type="EMBL" id="DS028094">
    <property type="protein sequence ID" value="KMP03786.1"/>
    <property type="molecule type" value="Genomic_DNA"/>
</dbReference>
<feature type="coiled-coil region" evidence="2">
    <location>
        <begin position="81"/>
        <end position="108"/>
    </location>
</feature>
<dbReference type="GO" id="GO:0072583">
    <property type="term" value="P:clathrin-dependent endocytosis"/>
    <property type="evidence" value="ECO:0007669"/>
    <property type="project" value="TreeGrafter"/>
</dbReference>
<dbReference type="SUPFAM" id="SSF46565">
    <property type="entry name" value="Chaperone J-domain"/>
    <property type="match status" value="1"/>
</dbReference>
<dbReference type="SUPFAM" id="SSF46934">
    <property type="entry name" value="UBA-like"/>
    <property type="match status" value="1"/>
</dbReference>
<feature type="repeat" description="TPR" evidence="1">
    <location>
        <begin position="613"/>
        <end position="646"/>
    </location>
</feature>
<feature type="compositionally biased region" description="Low complexity" evidence="3">
    <location>
        <begin position="52"/>
        <end position="68"/>
    </location>
</feature>
<dbReference type="AlphaFoldDB" id="A0A0J6Y550"/>
<dbReference type="FunFam" id="1.25.40.10:FF:000354">
    <property type="entry name" value="UBA domain-containing protein 7"/>
    <property type="match status" value="1"/>
</dbReference>
<sequence>MDDLSGFKWTDNGNSGPRRRPPMASNAHLPISRPTPPISGRSTPLSGLTMRPGSPSKPSAPPKDSFASLVSFGAGASGKNISLAERQRQLAEQKALEEQKKRAQLEAQYGGSNEQFWDSLGQSGLSKGLSSGLARPSSGVSGQPLPGGDLSRQGPGGKDDEDDILAAFNASAPVDKSTNFPVPSSTSSPAPNAALQFSGDAGSDLVLEDDDPFGLGQMSERQTQPRTTPQQNDDDDDILGPLAKPVSEFAKPVPENSNNEPGNGTLMLHDRNDSPPRTTPVDRAIAELVDMGFPIEKASQALSTTESGTDVQAAVSWLLNQAHAEAREKARGRSQSAQAQPRSGRAPDRHRELFAEDHRDSSLPTRVRDQHHFEETSRIRRQAAEKDAAQLAAEFGSNLFKSANSLWKSGTKKVQQAVQEFNSNPDPNQPRWMREEALEFRSQPIEVRQQRSPTSATTTSVTDEALMLEMQRAPPSRSPQPPPHITSHRRIQGFSPSRQLSPRPRQLQQDVRNTAMNDTRPRLSRLTSEEQASQAYISPARRRKPPPQSHSEVDPDLLGGSHRPPQPARPAHQSPPSQPQRPTGATPSPPVAPRPKPPPRQIPSVSTSALLSSHKHRQDGTAAFKRGDYAAAHAAYSTAISLLPSNHPVTIILLTNHALTALKIGEPKTAISDADRALSIIGPSKGELEQIDLGNGEPMKEMREFFGKAMMRKAEALEQLEKWTDAAKIWQETVESGHGGSASIQGRTRCEKAGGIRSIPAPIPKSIPSARAPPRTTHNRASKPAIRSQPSVPAKPAEAVSRLRAANEAADRLDNERFALADSVDARLTSWKGGKQDNLRALLASLDTILWAEAGWKKISMAELVLPNKVKIHYMKGIAKVHPDKIPVNATTEQRMIAGAVFSALNEAWDKFKQENGL</sequence>
<feature type="region of interest" description="Disordered" evidence="3">
    <location>
        <begin position="1"/>
        <end position="71"/>
    </location>
</feature>
<feature type="compositionally biased region" description="Low complexity" evidence="3">
    <location>
        <begin position="221"/>
        <end position="231"/>
    </location>
</feature>
<evidence type="ECO:0000256" key="2">
    <source>
        <dbReference type="SAM" id="Coils"/>
    </source>
</evidence>
<gene>
    <name evidence="5" type="ORF">CIRG_03478</name>
</gene>
<protein>
    <submittedName>
        <fullName evidence="5">UBA domain-containing protein 7</fullName>
    </submittedName>
</protein>
<dbReference type="InterPro" id="IPR015940">
    <property type="entry name" value="UBA"/>
</dbReference>
<feature type="compositionally biased region" description="Polar residues" evidence="3">
    <location>
        <begin position="525"/>
        <end position="536"/>
    </location>
</feature>
<feature type="compositionally biased region" description="Polar residues" evidence="3">
    <location>
        <begin position="408"/>
        <end position="426"/>
    </location>
</feature>
<name>A0A0J6Y550_COCIT</name>
<evidence type="ECO:0000313" key="6">
    <source>
        <dbReference type="Proteomes" id="UP000054565"/>
    </source>
</evidence>
<dbReference type="InterPro" id="IPR009060">
    <property type="entry name" value="UBA-like_sf"/>
</dbReference>
<reference evidence="6" key="1">
    <citation type="journal article" date="2010" name="Genome Res.">
        <title>Population genomic sequencing of Coccidioides fungi reveals recent hybridization and transposon control.</title>
        <authorList>
            <person name="Neafsey D.E."/>
            <person name="Barker B.M."/>
            <person name="Sharpton T.J."/>
            <person name="Stajich J.E."/>
            <person name="Park D.J."/>
            <person name="Whiston E."/>
            <person name="Hung C.-Y."/>
            <person name="McMahan C."/>
            <person name="White J."/>
            <person name="Sykes S."/>
            <person name="Heiman D."/>
            <person name="Young S."/>
            <person name="Zeng Q."/>
            <person name="Abouelleil A."/>
            <person name="Aftuck L."/>
            <person name="Bessette D."/>
            <person name="Brown A."/>
            <person name="FitzGerald M."/>
            <person name="Lui A."/>
            <person name="Macdonald J.P."/>
            <person name="Priest M."/>
            <person name="Orbach M.J."/>
            <person name="Galgiani J.N."/>
            <person name="Kirkland T.N."/>
            <person name="Cole G.T."/>
            <person name="Birren B.W."/>
            <person name="Henn M.R."/>
            <person name="Taylor J.W."/>
            <person name="Rounsley S.D."/>
        </authorList>
    </citation>
    <scope>NUCLEOTIDE SEQUENCE [LARGE SCALE GENOMIC DNA]</scope>
    <source>
        <strain evidence="6">RMSCC 2394</strain>
    </source>
</reference>
<dbReference type="PROSITE" id="PS50030">
    <property type="entry name" value="UBA"/>
    <property type="match status" value="1"/>
</dbReference>
<dbReference type="PANTHER" id="PTHR23172">
    <property type="entry name" value="AUXILIN/CYCLIN G-ASSOCIATED KINASE-RELATED"/>
    <property type="match status" value="1"/>
</dbReference>
<organism evidence="5 6">
    <name type="scientific">Coccidioides immitis RMSCC 2394</name>
    <dbReference type="NCBI Taxonomy" id="404692"/>
    <lineage>
        <taxon>Eukaryota</taxon>
        <taxon>Fungi</taxon>
        <taxon>Dikarya</taxon>
        <taxon>Ascomycota</taxon>
        <taxon>Pezizomycotina</taxon>
        <taxon>Eurotiomycetes</taxon>
        <taxon>Eurotiomycetidae</taxon>
        <taxon>Onygenales</taxon>
        <taxon>Onygenaceae</taxon>
        <taxon>Coccidioides</taxon>
    </lineage>
</organism>
<dbReference type="InterPro" id="IPR036869">
    <property type="entry name" value="J_dom_sf"/>
</dbReference>
<dbReference type="FunFam" id="1.10.287.110:FF:000002">
    <property type="entry name" value="putative tyrosine-protein phosphatase auxilin isoform X2"/>
    <property type="match status" value="1"/>
</dbReference>
<dbReference type="Pfam" id="PF22562">
    <property type="entry name" value="UBA_7"/>
    <property type="match status" value="1"/>
</dbReference>
<dbReference type="PROSITE" id="PS50005">
    <property type="entry name" value="TPR"/>
    <property type="match status" value="1"/>
</dbReference>
<feature type="domain" description="UBA" evidence="4">
    <location>
        <begin position="279"/>
        <end position="321"/>
    </location>
</feature>
<dbReference type="Proteomes" id="UP000054565">
    <property type="component" value="Unassembled WGS sequence"/>
</dbReference>
<evidence type="ECO:0000313" key="5">
    <source>
        <dbReference type="EMBL" id="KMP03786.1"/>
    </source>
</evidence>
<dbReference type="SUPFAM" id="SSF48452">
    <property type="entry name" value="TPR-like"/>
    <property type="match status" value="1"/>
</dbReference>
<feature type="region of interest" description="Disordered" evidence="3">
    <location>
        <begin position="324"/>
        <end position="388"/>
    </location>
</feature>
<feature type="region of interest" description="Disordered" evidence="3">
    <location>
        <begin position="408"/>
        <end position="619"/>
    </location>
</feature>
<evidence type="ECO:0000256" key="3">
    <source>
        <dbReference type="SAM" id="MobiDB-lite"/>
    </source>
</evidence>
<feature type="compositionally biased region" description="Low complexity" evidence="3">
    <location>
        <begin position="495"/>
        <end position="509"/>
    </location>
</feature>
<dbReference type="GO" id="GO:0031982">
    <property type="term" value="C:vesicle"/>
    <property type="evidence" value="ECO:0007669"/>
    <property type="project" value="TreeGrafter"/>
</dbReference>
<dbReference type="Gene3D" id="1.10.287.110">
    <property type="entry name" value="DnaJ domain"/>
    <property type="match status" value="1"/>
</dbReference>
<dbReference type="InterPro" id="IPR011990">
    <property type="entry name" value="TPR-like_helical_dom_sf"/>
</dbReference>
<evidence type="ECO:0000259" key="4">
    <source>
        <dbReference type="PROSITE" id="PS50030"/>
    </source>
</evidence>
<feature type="compositionally biased region" description="Low complexity" evidence="3">
    <location>
        <begin position="181"/>
        <end position="194"/>
    </location>
</feature>
<feature type="compositionally biased region" description="Pro residues" evidence="3">
    <location>
        <begin position="587"/>
        <end position="601"/>
    </location>
</feature>
<dbReference type="GO" id="GO:0030276">
    <property type="term" value="F:clathrin binding"/>
    <property type="evidence" value="ECO:0007669"/>
    <property type="project" value="TreeGrafter"/>
</dbReference>
<feature type="region of interest" description="Disordered" evidence="3">
    <location>
        <begin position="756"/>
        <end position="797"/>
    </location>
</feature>
<feature type="compositionally biased region" description="Low complexity" evidence="3">
    <location>
        <begin position="119"/>
        <end position="133"/>
    </location>
</feature>
<evidence type="ECO:0000256" key="1">
    <source>
        <dbReference type="PROSITE-ProRule" id="PRU00339"/>
    </source>
</evidence>
<dbReference type="GO" id="GO:0005737">
    <property type="term" value="C:cytoplasm"/>
    <property type="evidence" value="ECO:0007669"/>
    <property type="project" value="TreeGrafter"/>
</dbReference>
<dbReference type="OrthoDB" id="1717591at2759"/>
<dbReference type="STRING" id="404692.A0A0J6Y550"/>
<keyword evidence="2" id="KW-0175">Coiled coil</keyword>
<feature type="compositionally biased region" description="Polar residues" evidence="3">
    <location>
        <begin position="450"/>
        <end position="462"/>
    </location>
</feature>
<feature type="compositionally biased region" description="Low complexity" evidence="3">
    <location>
        <begin position="756"/>
        <end position="775"/>
    </location>
</feature>
<feature type="compositionally biased region" description="Basic and acidic residues" evidence="3">
    <location>
        <begin position="345"/>
        <end position="388"/>
    </location>
</feature>
<dbReference type="SMART" id="SM00165">
    <property type="entry name" value="UBA"/>
    <property type="match status" value="1"/>
</dbReference>
<feature type="region of interest" description="Disordered" evidence="3">
    <location>
        <begin position="114"/>
        <end position="282"/>
    </location>
</feature>
<dbReference type="Gene3D" id="1.25.40.10">
    <property type="entry name" value="Tetratricopeptide repeat domain"/>
    <property type="match status" value="1"/>
</dbReference>
<accession>A0A0J6Y550</accession>